<dbReference type="AlphaFoldDB" id="K2SD91"/>
<sequence>MRSKDTTLQKFVHACPALSTTSIVKSLTKKYKHVLHCLARAGRKMRGHGGGISLNLRACWARLEGCEVTQYACLRLLTLLCPTFFFFSRHVAGFPGLRSEVIVKGIRESDTTCPACYTSLEALIVQKQGNSTPQKSNQPFSISVACLEWNLCNKQS</sequence>
<proteinExistence type="predicted"/>
<name>K2SD91_MACPH</name>
<dbReference type="Proteomes" id="UP000007129">
    <property type="component" value="Unassembled WGS sequence"/>
</dbReference>
<dbReference type="VEuPathDB" id="FungiDB:MPH_08095"/>
<organism evidence="1 2">
    <name type="scientific">Macrophomina phaseolina (strain MS6)</name>
    <name type="common">Charcoal rot fungus</name>
    <dbReference type="NCBI Taxonomy" id="1126212"/>
    <lineage>
        <taxon>Eukaryota</taxon>
        <taxon>Fungi</taxon>
        <taxon>Dikarya</taxon>
        <taxon>Ascomycota</taxon>
        <taxon>Pezizomycotina</taxon>
        <taxon>Dothideomycetes</taxon>
        <taxon>Dothideomycetes incertae sedis</taxon>
        <taxon>Botryosphaeriales</taxon>
        <taxon>Botryosphaeriaceae</taxon>
        <taxon>Macrophomina</taxon>
    </lineage>
</organism>
<accession>K2SD91</accession>
<gene>
    <name evidence="1" type="ORF">MPH_08095</name>
</gene>
<reference evidence="1 2" key="1">
    <citation type="journal article" date="2012" name="BMC Genomics">
        <title>Tools to kill: Genome of one of the most destructive plant pathogenic fungi Macrophomina phaseolina.</title>
        <authorList>
            <person name="Islam M.S."/>
            <person name="Haque M.S."/>
            <person name="Islam M.M."/>
            <person name="Emdad E.M."/>
            <person name="Halim A."/>
            <person name="Hossen Q.M.M."/>
            <person name="Hossain M.Z."/>
            <person name="Ahmed B."/>
            <person name="Rahim S."/>
            <person name="Rahman M.S."/>
            <person name="Alam M.M."/>
            <person name="Hou S."/>
            <person name="Wan X."/>
            <person name="Saito J.A."/>
            <person name="Alam M."/>
        </authorList>
    </citation>
    <scope>NUCLEOTIDE SEQUENCE [LARGE SCALE GENOMIC DNA]</scope>
    <source>
        <strain evidence="1 2">MS6</strain>
    </source>
</reference>
<evidence type="ECO:0000313" key="2">
    <source>
        <dbReference type="Proteomes" id="UP000007129"/>
    </source>
</evidence>
<dbReference type="HOGENOM" id="CLU_1686972_0_0_1"/>
<dbReference type="EMBL" id="AHHD01000337">
    <property type="protein sequence ID" value="EKG14820.1"/>
    <property type="molecule type" value="Genomic_DNA"/>
</dbReference>
<evidence type="ECO:0000313" key="1">
    <source>
        <dbReference type="EMBL" id="EKG14820.1"/>
    </source>
</evidence>
<dbReference type="InParanoid" id="K2SD91"/>
<comment type="caution">
    <text evidence="1">The sequence shown here is derived from an EMBL/GenBank/DDBJ whole genome shotgun (WGS) entry which is preliminary data.</text>
</comment>
<protein>
    <submittedName>
        <fullName evidence="1">Uncharacterized protein</fullName>
    </submittedName>
</protein>